<accession>A0A649VRQ2</accession>
<reference evidence="2 3" key="1">
    <citation type="submission" date="2019-10" db="EMBL/GenBank/DDBJ databases">
        <authorList>
            <person name="Garlena R.A."/>
            <person name="Russell D.A."/>
            <person name="Pope W.H."/>
            <person name="Jacobs-Sera D."/>
            <person name="Hatfull G.F."/>
        </authorList>
    </citation>
    <scope>NUCLEOTIDE SEQUENCE [LARGE SCALE GENOMIC DNA]</scope>
</reference>
<proteinExistence type="predicted"/>
<organism evidence="2 3">
    <name type="scientific">Gordonia phage Stormageddon</name>
    <dbReference type="NCBI Taxonomy" id="2656541"/>
    <lineage>
        <taxon>Viruses</taxon>
        <taxon>Duplodnaviria</taxon>
        <taxon>Heunggongvirae</taxon>
        <taxon>Uroviricota</taxon>
        <taxon>Caudoviricetes</taxon>
        <taxon>Stormageddonvirus</taxon>
        <taxon>Stormageddonvirus Stormageddon</taxon>
    </lineage>
</organism>
<dbReference type="GeneID" id="64766777"/>
<evidence type="ECO:0000313" key="2">
    <source>
        <dbReference type="EMBL" id="QGJ94931.1"/>
    </source>
</evidence>
<name>A0A649VRQ2_9CAUD</name>
<keyword evidence="3" id="KW-1185">Reference proteome</keyword>
<dbReference type="InterPro" id="IPR056480">
    <property type="entry name" value="Phage_Hfq"/>
</dbReference>
<dbReference type="RefSeq" id="YP_010059544.1">
    <property type="nucleotide sequence ID" value="NC_054726.1"/>
</dbReference>
<feature type="domain" description="Hfq-like" evidence="1">
    <location>
        <begin position="7"/>
        <end position="104"/>
    </location>
</feature>
<protein>
    <submittedName>
        <fullName evidence="2">RNA binding protein</fullName>
    </submittedName>
</protein>
<dbReference type="Proteomes" id="UP000423065">
    <property type="component" value="Segment"/>
</dbReference>
<gene>
    <name evidence="2" type="primary">68</name>
    <name evidence="2" type="ORF">SEA_STORMAGEDDON_68</name>
</gene>
<evidence type="ECO:0000313" key="3">
    <source>
        <dbReference type="Proteomes" id="UP000423065"/>
    </source>
</evidence>
<sequence length="117" mass="13253">MTDERDERINLGLEGNQVLQKYLAKKSVEMAELRFECNVASYTGFVTGLDQEWVKLTSTDSEDNLNPILLRLDSVNSVSETGRRMYDMGRQDAEQIKAFTGLFRKASNGELSRVKLA</sequence>
<dbReference type="Pfam" id="PF23874">
    <property type="entry name" value="Phage_Hfq"/>
    <property type="match status" value="1"/>
</dbReference>
<dbReference type="KEGG" id="vg:64766777"/>
<dbReference type="EMBL" id="MN586040">
    <property type="protein sequence ID" value="QGJ94931.1"/>
    <property type="molecule type" value="Genomic_DNA"/>
</dbReference>
<evidence type="ECO:0000259" key="1">
    <source>
        <dbReference type="Pfam" id="PF23874"/>
    </source>
</evidence>